<feature type="compositionally biased region" description="Basic and acidic residues" evidence="1">
    <location>
        <begin position="1"/>
        <end position="10"/>
    </location>
</feature>
<dbReference type="InterPro" id="IPR013087">
    <property type="entry name" value="Znf_C2H2_type"/>
</dbReference>
<protein>
    <recommendedName>
        <fullName evidence="2">C2H2-type domain-containing protein</fullName>
    </recommendedName>
</protein>
<evidence type="ECO:0000256" key="1">
    <source>
        <dbReference type="SAM" id="MobiDB-lite"/>
    </source>
</evidence>
<proteinExistence type="predicted"/>
<dbReference type="SMART" id="SM00355">
    <property type="entry name" value="ZnF_C2H2"/>
    <property type="match status" value="2"/>
</dbReference>
<dbReference type="PROSITE" id="PS00028">
    <property type="entry name" value="ZINC_FINGER_C2H2_1"/>
    <property type="match status" value="1"/>
</dbReference>
<organism evidence="4">
    <name type="scientific">Caenorhabditis remanei</name>
    <name type="common">Caenorhabditis vulgaris</name>
    <dbReference type="NCBI Taxonomy" id="31234"/>
    <lineage>
        <taxon>Eukaryota</taxon>
        <taxon>Metazoa</taxon>
        <taxon>Ecdysozoa</taxon>
        <taxon>Nematoda</taxon>
        <taxon>Chromadorea</taxon>
        <taxon>Rhabditida</taxon>
        <taxon>Rhabditina</taxon>
        <taxon>Rhabditomorpha</taxon>
        <taxon>Rhabditoidea</taxon>
        <taxon>Rhabditidae</taxon>
        <taxon>Peloderinae</taxon>
        <taxon>Caenorhabditis</taxon>
    </lineage>
</organism>
<name>E3LLM6_CAERE</name>
<keyword evidence="4" id="KW-1185">Reference proteome</keyword>
<dbReference type="Proteomes" id="UP000008281">
    <property type="component" value="Unassembled WGS sequence"/>
</dbReference>
<evidence type="ECO:0000259" key="2">
    <source>
        <dbReference type="PROSITE" id="PS00028"/>
    </source>
</evidence>
<evidence type="ECO:0000313" key="3">
    <source>
        <dbReference type="EMBL" id="EFP03069.1"/>
    </source>
</evidence>
<dbReference type="FunCoup" id="E3LLM6">
    <property type="interactions" value="1712"/>
</dbReference>
<dbReference type="HOGENOM" id="CLU_1628587_0_0_1"/>
<dbReference type="EMBL" id="DS268411">
    <property type="protein sequence ID" value="EFP03069.1"/>
    <property type="molecule type" value="Genomic_DNA"/>
</dbReference>
<dbReference type="STRING" id="31234.E3LLM6"/>
<evidence type="ECO:0000313" key="4">
    <source>
        <dbReference type="Proteomes" id="UP000008281"/>
    </source>
</evidence>
<dbReference type="OMA" id="MAMHIPL"/>
<dbReference type="InParanoid" id="E3LLM6"/>
<dbReference type="KEGG" id="crq:GCK72_001810"/>
<feature type="domain" description="C2H2-type" evidence="2">
    <location>
        <begin position="52"/>
        <end position="72"/>
    </location>
</feature>
<reference evidence="3" key="1">
    <citation type="submission" date="2007-07" db="EMBL/GenBank/DDBJ databases">
        <title>PCAP assembly of the Caenorhabditis remanei genome.</title>
        <authorList>
            <consortium name="The Caenorhabditis remanei Sequencing Consortium"/>
            <person name="Wilson R.K."/>
        </authorList>
    </citation>
    <scope>NUCLEOTIDE SEQUENCE [LARGE SCALE GENOMIC DNA]</scope>
    <source>
        <strain evidence="3">PB4641</strain>
    </source>
</reference>
<dbReference type="RefSeq" id="XP_003114934.2">
    <property type="nucleotide sequence ID" value="XM_003114886.2"/>
</dbReference>
<dbReference type="eggNOG" id="ENOG502THZ5">
    <property type="taxonomic scope" value="Eukaryota"/>
</dbReference>
<dbReference type="OrthoDB" id="5576026at2759"/>
<dbReference type="CTD" id="9819194"/>
<accession>E3LLM6</accession>
<feature type="region of interest" description="Disordered" evidence="1">
    <location>
        <begin position="1"/>
        <end position="24"/>
    </location>
</feature>
<dbReference type="AlphaFoldDB" id="E3LLM6"/>
<sequence length="163" mass="18330">MSSSTDEKTNSPETTVSEAVDMSLSDKERSQITAFYNKREEMKANNQLVLDCSKCLMMFDDVIIYRFHMSMHTPALPSSSIISSLFTSPATWQCSLCKRICLDRLDFQLHTIKYGHLLIPQGLMIPPALAYHNGLPDLASLCQPNDLLKELVNLVNNSSTNQQ</sequence>
<dbReference type="GeneID" id="9819194"/>
<gene>
    <name evidence="3" type="ORF">CRE_28228</name>
</gene>